<dbReference type="InterPro" id="IPR054828">
    <property type="entry name" value="Vit_B12_bind_prot"/>
</dbReference>
<dbReference type="InterPro" id="IPR051030">
    <property type="entry name" value="Vitamin_B12-ABC_binding"/>
</dbReference>
<gene>
    <name evidence="5" type="primary">btuF</name>
    <name evidence="7" type="ORF">OJ16_08075</name>
</gene>
<dbReference type="PANTHER" id="PTHR42860">
    <property type="entry name" value="VITAMIN B12-BINDING PROTEIN"/>
    <property type="match status" value="1"/>
</dbReference>
<dbReference type="SUPFAM" id="SSF53807">
    <property type="entry name" value="Helical backbone' metal receptor"/>
    <property type="match status" value="1"/>
</dbReference>
<keyword evidence="4" id="KW-1015">Disulfide bond</keyword>
<organism evidence="7 8">
    <name type="scientific">Vibrio renipiscarius</name>
    <dbReference type="NCBI Taxonomy" id="1461322"/>
    <lineage>
        <taxon>Bacteria</taxon>
        <taxon>Pseudomonadati</taxon>
        <taxon>Pseudomonadota</taxon>
        <taxon>Gammaproteobacteria</taxon>
        <taxon>Vibrionales</taxon>
        <taxon>Vibrionaceae</taxon>
        <taxon>Vibrio</taxon>
    </lineage>
</organism>
<comment type="similarity">
    <text evidence="5">Belongs to the BtuF family.</text>
</comment>
<name>A0A0C2KD79_9VIBR</name>
<evidence type="ECO:0000256" key="3">
    <source>
        <dbReference type="ARBA" id="ARBA00022764"/>
    </source>
</evidence>
<dbReference type="AlphaFoldDB" id="A0A0C2KD79"/>
<evidence type="ECO:0000256" key="2">
    <source>
        <dbReference type="ARBA" id="ARBA00022729"/>
    </source>
</evidence>
<comment type="subunit">
    <text evidence="5">The complex is composed of two ATP-binding proteins (BtuD), two transmembrane proteins (BtuC) and a solute-binding protein (BtuF).</text>
</comment>
<dbReference type="OrthoDB" id="6495095at2"/>
<dbReference type="Gene3D" id="3.40.50.1980">
    <property type="entry name" value="Nitrogenase molybdenum iron protein domain"/>
    <property type="match status" value="2"/>
</dbReference>
<dbReference type="PANTHER" id="PTHR42860:SF1">
    <property type="entry name" value="VITAMIN B12-BINDING PROTEIN"/>
    <property type="match status" value="1"/>
</dbReference>
<dbReference type="RefSeq" id="WP_040989126.1">
    <property type="nucleotide sequence ID" value="NZ_JTKH01000008.1"/>
</dbReference>
<feature type="signal peptide" evidence="5">
    <location>
        <begin position="1"/>
        <end position="17"/>
    </location>
</feature>
<dbReference type="InterPro" id="IPR002491">
    <property type="entry name" value="ABC_transptr_periplasmic_BD"/>
</dbReference>
<dbReference type="GO" id="GO:0031419">
    <property type="term" value="F:cobalamin binding"/>
    <property type="evidence" value="ECO:0007669"/>
    <property type="project" value="InterPro"/>
</dbReference>
<dbReference type="GO" id="GO:0042597">
    <property type="term" value="C:periplasmic space"/>
    <property type="evidence" value="ECO:0007669"/>
    <property type="project" value="UniProtKB-SubCell"/>
</dbReference>
<dbReference type="HAMAP" id="MF_01000">
    <property type="entry name" value="BtuF"/>
    <property type="match status" value="1"/>
</dbReference>
<dbReference type="EMBL" id="JTKH01000008">
    <property type="protein sequence ID" value="KII79953.1"/>
    <property type="molecule type" value="Genomic_DNA"/>
</dbReference>
<dbReference type="GO" id="GO:0015889">
    <property type="term" value="P:cobalamin transport"/>
    <property type="evidence" value="ECO:0007669"/>
    <property type="project" value="UniProtKB-UniRule"/>
</dbReference>
<protein>
    <recommendedName>
        <fullName evidence="5">Vitamin B12-binding protein</fullName>
    </recommendedName>
</protein>
<dbReference type="InterPro" id="IPR023544">
    <property type="entry name" value="ABC_transptr_vit_B12-bd"/>
</dbReference>
<keyword evidence="2 5" id="KW-0732">Signal</keyword>
<sequence precursor="true">MLKLSLLLTLVSFSLCAQPINRVISLAPSATELAYAAGLGDQLIAVSEHSDYPESAQQLERVANYQGIKIERIIALQPDLIIAWPAGNPAKDLAKLRQFGFEIYDAKTNSLNDIAANIEQLSQYAHDPDIGLANAQHFRDQLNAAKARYHTEEPVSYFYQLSEKPIITVAQDRWPSEVFQFCGGVNVFADSKIPYPQVGLEQVILANPQVIFTSQHAIDNIDIWQPWKAQLQAIKNQQIWSLNASWINRPTPRTIDAIHQVCELFETVRKKQ</sequence>
<dbReference type="CDD" id="cd01144">
    <property type="entry name" value="BtuF"/>
    <property type="match status" value="1"/>
</dbReference>
<dbReference type="Proteomes" id="UP000031672">
    <property type="component" value="Unassembled WGS sequence"/>
</dbReference>
<evidence type="ECO:0000256" key="5">
    <source>
        <dbReference type="HAMAP-Rule" id="MF_01000"/>
    </source>
</evidence>
<comment type="caution">
    <text evidence="7">The sequence shown here is derived from an EMBL/GenBank/DDBJ whole genome shotgun (WGS) entry which is preliminary data.</text>
</comment>
<dbReference type="NCBIfam" id="NF038402">
    <property type="entry name" value="TroA_like"/>
    <property type="match status" value="1"/>
</dbReference>
<keyword evidence="8" id="KW-1185">Reference proteome</keyword>
<accession>A0A0C2KCX9</accession>
<proteinExistence type="inferred from homology"/>
<feature type="site" description="Important for BtuC binding" evidence="5">
    <location>
        <position position="201"/>
    </location>
</feature>
<comment type="function">
    <text evidence="5">Part of the ABC transporter complex BtuCDF involved in vitamin B12 import. Binds vitamin B12 and delivers it to the periplasmic surface of BtuC.</text>
</comment>
<evidence type="ECO:0000256" key="1">
    <source>
        <dbReference type="ARBA" id="ARBA00022448"/>
    </source>
</evidence>
<reference evidence="7 8" key="1">
    <citation type="submission" date="2014-11" db="EMBL/GenBank/DDBJ databases">
        <title>Draft Genome Sequence of Vibrio piscirenalis strains CECT 8603T and CECT 8604, two marine Gammaproteobacterium isolated from cultured gilthead sea bream (Sparus aurata).</title>
        <authorList>
            <person name="Arahal D.R."/>
            <person name="Rodrigo-Torres L."/>
            <person name="Lucena T."/>
            <person name="Pujalte M.J."/>
        </authorList>
    </citation>
    <scope>NUCLEOTIDE SEQUENCE [LARGE SCALE GENOMIC DNA]</scope>
    <source>
        <strain evidence="7 8">DCR 1-4-2</strain>
    </source>
</reference>
<keyword evidence="1 5" id="KW-0813">Transport</keyword>
<comment type="caution">
    <text evidence="5">Lacks conserved residue(s) required for the propagation of feature annotation.</text>
</comment>
<evidence type="ECO:0000313" key="8">
    <source>
        <dbReference type="Proteomes" id="UP000031672"/>
    </source>
</evidence>
<accession>A0A0C2KD79</accession>
<dbReference type="PROSITE" id="PS50983">
    <property type="entry name" value="FE_B12_PBP"/>
    <property type="match status" value="1"/>
</dbReference>
<dbReference type="Pfam" id="PF01497">
    <property type="entry name" value="Peripla_BP_2"/>
    <property type="match status" value="1"/>
</dbReference>
<evidence type="ECO:0000313" key="7">
    <source>
        <dbReference type="EMBL" id="KII79953.1"/>
    </source>
</evidence>
<dbReference type="NCBIfam" id="NF002894">
    <property type="entry name" value="PRK03379.1"/>
    <property type="match status" value="1"/>
</dbReference>
<feature type="chain" id="PRO_5008985257" description="Vitamin B12-binding protein" evidence="5">
    <location>
        <begin position="18"/>
        <end position="272"/>
    </location>
</feature>
<keyword evidence="3 5" id="KW-0574">Periplasm</keyword>
<evidence type="ECO:0000256" key="4">
    <source>
        <dbReference type="ARBA" id="ARBA00023157"/>
    </source>
</evidence>
<dbReference type="STRING" id="1461322.OJ16_08075"/>
<feature type="domain" description="Fe/B12 periplasmic-binding" evidence="6">
    <location>
        <begin position="22"/>
        <end position="272"/>
    </location>
</feature>
<feature type="site" description="Important for BtuC binding" evidence="5">
    <location>
        <position position="71"/>
    </location>
</feature>
<comment type="subcellular location">
    <subcellularLocation>
        <location evidence="5">Periplasm</location>
    </subcellularLocation>
</comment>
<evidence type="ECO:0000259" key="6">
    <source>
        <dbReference type="PROSITE" id="PS50983"/>
    </source>
</evidence>